<keyword evidence="1" id="KW-1133">Transmembrane helix</keyword>
<feature type="transmembrane region" description="Helical" evidence="1">
    <location>
        <begin position="118"/>
        <end position="139"/>
    </location>
</feature>
<comment type="caution">
    <text evidence="2">The sequence shown here is derived from an EMBL/GenBank/DDBJ whole genome shotgun (WGS) entry which is preliminary data.</text>
</comment>
<protein>
    <submittedName>
        <fullName evidence="2">Uncharacterized protein</fullName>
    </submittedName>
</protein>
<evidence type="ECO:0000256" key="1">
    <source>
        <dbReference type="SAM" id="Phobius"/>
    </source>
</evidence>
<feature type="transmembrane region" description="Helical" evidence="1">
    <location>
        <begin position="251"/>
        <end position="273"/>
    </location>
</feature>
<feature type="transmembrane region" description="Helical" evidence="1">
    <location>
        <begin position="224"/>
        <end position="245"/>
    </location>
</feature>
<feature type="transmembrane region" description="Helical" evidence="1">
    <location>
        <begin position="181"/>
        <end position="204"/>
    </location>
</feature>
<dbReference type="OrthoDB" id="3267806at2759"/>
<reference evidence="2" key="1">
    <citation type="submission" date="2020-11" db="EMBL/GenBank/DDBJ databases">
        <authorList>
            <consortium name="DOE Joint Genome Institute"/>
            <person name="Ahrendt S."/>
            <person name="Riley R."/>
            <person name="Andreopoulos W."/>
            <person name="Labutti K."/>
            <person name="Pangilinan J."/>
            <person name="Ruiz-Duenas F.J."/>
            <person name="Barrasa J.M."/>
            <person name="Sanchez-Garcia M."/>
            <person name="Camarero S."/>
            <person name="Miyauchi S."/>
            <person name="Serrano A."/>
            <person name="Linde D."/>
            <person name="Babiker R."/>
            <person name="Drula E."/>
            <person name="Ayuso-Fernandez I."/>
            <person name="Pacheco R."/>
            <person name="Padilla G."/>
            <person name="Ferreira P."/>
            <person name="Barriuso J."/>
            <person name="Kellner H."/>
            <person name="Castanera R."/>
            <person name="Alfaro M."/>
            <person name="Ramirez L."/>
            <person name="Pisabarro A.G."/>
            <person name="Kuo A."/>
            <person name="Tritt A."/>
            <person name="Lipzen A."/>
            <person name="He G."/>
            <person name="Yan M."/>
            <person name="Ng V."/>
            <person name="Cullen D."/>
            <person name="Martin F."/>
            <person name="Rosso M.-N."/>
            <person name="Henrissat B."/>
            <person name="Hibbett D."/>
            <person name="Martinez A.T."/>
            <person name="Grigoriev I.V."/>
        </authorList>
    </citation>
    <scope>NUCLEOTIDE SEQUENCE</scope>
    <source>
        <strain evidence="2">CBS 506.95</strain>
    </source>
</reference>
<gene>
    <name evidence="2" type="ORF">CPB83DRAFT_98189</name>
</gene>
<feature type="transmembrane region" description="Helical" evidence="1">
    <location>
        <begin position="69"/>
        <end position="98"/>
    </location>
</feature>
<accession>A0A9P6EM38</accession>
<organism evidence="2 3">
    <name type="scientific">Crepidotus variabilis</name>
    <dbReference type="NCBI Taxonomy" id="179855"/>
    <lineage>
        <taxon>Eukaryota</taxon>
        <taxon>Fungi</taxon>
        <taxon>Dikarya</taxon>
        <taxon>Basidiomycota</taxon>
        <taxon>Agaricomycotina</taxon>
        <taxon>Agaricomycetes</taxon>
        <taxon>Agaricomycetidae</taxon>
        <taxon>Agaricales</taxon>
        <taxon>Agaricineae</taxon>
        <taxon>Crepidotaceae</taxon>
        <taxon>Crepidotus</taxon>
    </lineage>
</organism>
<dbReference type="AlphaFoldDB" id="A0A9P6EM38"/>
<feature type="transmembrane region" description="Helical" evidence="1">
    <location>
        <begin position="151"/>
        <end position="169"/>
    </location>
</feature>
<dbReference type="Proteomes" id="UP000807306">
    <property type="component" value="Unassembled WGS sequence"/>
</dbReference>
<keyword evidence="1" id="KW-0472">Membrane</keyword>
<keyword evidence="1" id="KW-0812">Transmembrane</keyword>
<sequence length="325" mass="36392">MTNYISVSNATYPNVNFELWLIGVLIATIGYGVVSALVFSYLHDFIKLSSLSWGAQKRRSRMCQRWRRYFFLIYTIFLFSVSTLAFIAGTLGVINMLFHSPEGLNNVQNAFSLFGEASSMVLASWSADALMIWRCLILYDSISKIKRTSLASLLGILSLMSLVSGTAYVVTSRTMLNASMIAFVVAAGLLNITITILIVSRIWYHQKYIQNALGSTHTSMYTRLTHLFVESSALVAVFSLTHVGLVRWRNYALVISHQLLVHIYIISTLLILYRVAYGVQQPLPESTTTRHVSQLRFSEPALSSMDSVSIEDKEAGITCLNDQHS</sequence>
<feature type="transmembrane region" description="Helical" evidence="1">
    <location>
        <begin position="20"/>
        <end position="42"/>
    </location>
</feature>
<evidence type="ECO:0000313" key="3">
    <source>
        <dbReference type="Proteomes" id="UP000807306"/>
    </source>
</evidence>
<proteinExistence type="predicted"/>
<keyword evidence="3" id="KW-1185">Reference proteome</keyword>
<dbReference type="EMBL" id="MU157835">
    <property type="protein sequence ID" value="KAF9531312.1"/>
    <property type="molecule type" value="Genomic_DNA"/>
</dbReference>
<name>A0A9P6EM38_9AGAR</name>
<evidence type="ECO:0000313" key="2">
    <source>
        <dbReference type="EMBL" id="KAF9531312.1"/>
    </source>
</evidence>